<reference evidence="2" key="1">
    <citation type="submission" date="2018-04" db="EMBL/GenBank/DDBJ databases">
        <authorList>
            <person name="Lucker S."/>
            <person name="Sakoula D."/>
        </authorList>
    </citation>
    <scope>NUCLEOTIDE SEQUENCE [LARGE SCALE GENOMIC DNA]</scope>
</reference>
<dbReference type="AlphaFoldDB" id="A0A330L8Q1"/>
<organism evidence="1 2">
    <name type="scientific">Nitrospira lenta</name>
    <dbReference type="NCBI Taxonomy" id="1436998"/>
    <lineage>
        <taxon>Bacteria</taxon>
        <taxon>Pseudomonadati</taxon>
        <taxon>Nitrospirota</taxon>
        <taxon>Nitrospiria</taxon>
        <taxon>Nitrospirales</taxon>
        <taxon>Nitrospiraceae</taxon>
        <taxon>Nitrospira</taxon>
    </lineage>
</organism>
<gene>
    <name evidence="1" type="ORF">NITLEN_30377</name>
</gene>
<dbReference type="Proteomes" id="UP000248168">
    <property type="component" value="Unassembled WGS sequence"/>
</dbReference>
<evidence type="ECO:0000313" key="1">
    <source>
        <dbReference type="EMBL" id="SPP65463.1"/>
    </source>
</evidence>
<keyword evidence="2" id="KW-1185">Reference proteome</keyword>
<protein>
    <submittedName>
        <fullName evidence="1">Uncharacterized protein</fullName>
    </submittedName>
</protein>
<evidence type="ECO:0000313" key="2">
    <source>
        <dbReference type="Proteomes" id="UP000248168"/>
    </source>
</evidence>
<dbReference type="InParanoid" id="A0A330L8Q1"/>
<accession>A0A330L8Q1</accession>
<proteinExistence type="predicted"/>
<dbReference type="EMBL" id="OUNR01000016">
    <property type="protein sequence ID" value="SPP65463.1"/>
    <property type="molecule type" value="Genomic_DNA"/>
</dbReference>
<sequence length="27" mass="3236">MKELHIALNQRLTLMEREELSRLLAAR</sequence>
<name>A0A330L8Q1_9BACT</name>